<keyword evidence="5" id="KW-0812">Transmembrane</keyword>
<keyword evidence="2" id="KW-0964">Secreted</keyword>
<evidence type="ECO:0000313" key="8">
    <source>
        <dbReference type="Proteomes" id="UP000001811"/>
    </source>
</evidence>
<dbReference type="Pfam" id="PF01099">
    <property type="entry name" value="Uteroglobin"/>
    <property type="match status" value="1"/>
</dbReference>
<keyword evidence="5" id="KW-0472">Membrane</keyword>
<keyword evidence="5" id="KW-1133">Transmembrane helix</keyword>
<reference evidence="7" key="3">
    <citation type="submission" date="2025-09" db="UniProtKB">
        <authorList>
            <consortium name="Ensembl"/>
        </authorList>
    </citation>
    <scope>IDENTIFICATION</scope>
    <source>
        <strain evidence="7">Thorbecke</strain>
    </source>
</reference>
<dbReference type="GO" id="GO:0005615">
    <property type="term" value="C:extracellular space"/>
    <property type="evidence" value="ECO:0007669"/>
    <property type="project" value="TreeGrafter"/>
</dbReference>
<dbReference type="InterPro" id="IPR035960">
    <property type="entry name" value="Secretoglobin_sf"/>
</dbReference>
<comment type="subcellular location">
    <subcellularLocation>
        <location evidence="1">Secreted</location>
    </subcellularLocation>
</comment>
<dbReference type="GeneTree" id="ENSGT00530000063866"/>
<dbReference type="SUPFAM" id="SSF48201">
    <property type="entry name" value="Uteroglobin-like"/>
    <property type="match status" value="1"/>
</dbReference>
<feature type="signal peptide" evidence="6">
    <location>
        <begin position="1"/>
        <end position="21"/>
    </location>
</feature>
<dbReference type="STRING" id="9986.ENSOCUP00000036747"/>
<evidence type="ECO:0000256" key="2">
    <source>
        <dbReference type="ARBA" id="ARBA00022525"/>
    </source>
</evidence>
<dbReference type="AlphaFoldDB" id="A0A5F9CSL4"/>
<dbReference type="Proteomes" id="UP000001811">
    <property type="component" value="Unplaced"/>
</dbReference>
<accession>A0A5F9CSL4</accession>
<dbReference type="CDD" id="cd00633">
    <property type="entry name" value="Secretoglobin"/>
    <property type="match status" value="1"/>
</dbReference>
<gene>
    <name evidence="7" type="primary">SCGB1D</name>
</gene>
<evidence type="ECO:0000256" key="4">
    <source>
        <dbReference type="ARBA" id="ARBA00038364"/>
    </source>
</evidence>
<keyword evidence="8" id="KW-1185">Reference proteome</keyword>
<evidence type="ECO:0000256" key="1">
    <source>
        <dbReference type="ARBA" id="ARBA00004613"/>
    </source>
</evidence>
<evidence type="ECO:0000256" key="5">
    <source>
        <dbReference type="SAM" id="Phobius"/>
    </source>
</evidence>
<dbReference type="PROSITE" id="PS51311">
    <property type="entry name" value="SCGB"/>
    <property type="match status" value="1"/>
</dbReference>
<feature type="chain" id="PRO_5023822721" evidence="6">
    <location>
        <begin position="22"/>
        <end position="98"/>
    </location>
</feature>
<dbReference type="Bgee" id="ENSOCUG00000022609">
    <property type="expression patterns" value="Expressed in frontal cortex and 2 other cell types or tissues"/>
</dbReference>
<evidence type="ECO:0000256" key="3">
    <source>
        <dbReference type="ARBA" id="ARBA00022729"/>
    </source>
</evidence>
<reference evidence="7" key="2">
    <citation type="submission" date="2025-08" db="UniProtKB">
        <authorList>
            <consortium name="Ensembl"/>
        </authorList>
    </citation>
    <scope>IDENTIFICATION</scope>
    <source>
        <strain evidence="7">Thorbecke</strain>
    </source>
</reference>
<organism evidence="7 8">
    <name type="scientific">Oryctolagus cuniculus</name>
    <name type="common">Rabbit</name>
    <dbReference type="NCBI Taxonomy" id="9986"/>
    <lineage>
        <taxon>Eukaryota</taxon>
        <taxon>Metazoa</taxon>
        <taxon>Chordata</taxon>
        <taxon>Craniata</taxon>
        <taxon>Vertebrata</taxon>
        <taxon>Euteleostomi</taxon>
        <taxon>Mammalia</taxon>
        <taxon>Eutheria</taxon>
        <taxon>Euarchontoglires</taxon>
        <taxon>Glires</taxon>
        <taxon>Lagomorpha</taxon>
        <taxon>Leporidae</taxon>
        <taxon>Oryctolagus</taxon>
    </lineage>
</organism>
<dbReference type="Ensembl" id="ENSOCUT00000043584.1">
    <property type="protein sequence ID" value="ENSOCUP00000036747.1"/>
    <property type="gene ID" value="ENSOCUG00000022609.2"/>
</dbReference>
<protein>
    <submittedName>
        <fullName evidence="7">Lipophilin BL</fullName>
    </submittedName>
</protein>
<comment type="similarity">
    <text evidence="4">Belongs to the secretoglobin family. Lipophilin subfamily.</text>
</comment>
<keyword evidence="3 6" id="KW-0732">Signal</keyword>
<dbReference type="InterPro" id="IPR016126">
    <property type="entry name" value="Secretoglobin"/>
</dbReference>
<dbReference type="PANTHER" id="PTHR11332">
    <property type="entry name" value="SECRETOGLOBIN FAMILY 1D"/>
    <property type="match status" value="1"/>
</dbReference>
<sequence length="98" mass="10788">MRLSVSLLMVTLALCCYEGNALVCPALLAENFGYLYFNKDVFRLQLAKFMPPREAAEALLTVKKCTDGMPEFKRNLIAGALVISFSFLCSGICSIIQA</sequence>
<proteinExistence type="inferred from homology"/>
<dbReference type="InParanoid" id="A0A5F9CSL4"/>
<dbReference type="PANTHER" id="PTHR11332:SF6">
    <property type="entry name" value="SECRETOGLOBIN FAMILY 1D MEMBER 4"/>
    <property type="match status" value="1"/>
</dbReference>
<evidence type="ECO:0000313" key="7">
    <source>
        <dbReference type="Ensembl" id="ENSOCUP00000036747.1"/>
    </source>
</evidence>
<evidence type="ECO:0000256" key="6">
    <source>
        <dbReference type="SAM" id="SignalP"/>
    </source>
</evidence>
<name>A0A5F9CSL4_RABIT</name>
<feature type="transmembrane region" description="Helical" evidence="5">
    <location>
        <begin position="76"/>
        <end position="96"/>
    </location>
</feature>
<reference evidence="7 8" key="1">
    <citation type="journal article" date="2011" name="Nature">
        <title>A high-resolution map of human evolutionary constraint using 29 mammals.</title>
        <authorList>
            <person name="Lindblad-Toh K."/>
            <person name="Garber M."/>
            <person name="Zuk O."/>
            <person name="Lin M.F."/>
            <person name="Parker B.J."/>
            <person name="Washietl S."/>
            <person name="Kheradpour P."/>
            <person name="Ernst J."/>
            <person name="Jordan G."/>
            <person name="Mauceli E."/>
            <person name="Ward L.D."/>
            <person name="Lowe C.B."/>
            <person name="Holloway A.K."/>
            <person name="Clamp M."/>
            <person name="Gnerre S."/>
            <person name="Alfoldi J."/>
            <person name="Beal K."/>
            <person name="Chang J."/>
            <person name="Clawson H."/>
            <person name="Cuff J."/>
            <person name="Di Palma F."/>
            <person name="Fitzgerald S."/>
            <person name="Flicek P."/>
            <person name="Guttman M."/>
            <person name="Hubisz M.J."/>
            <person name="Jaffe D.B."/>
            <person name="Jungreis I."/>
            <person name="Kent W.J."/>
            <person name="Kostka D."/>
            <person name="Lara M."/>
            <person name="Martins A.L."/>
            <person name="Massingham T."/>
            <person name="Moltke I."/>
            <person name="Raney B.J."/>
            <person name="Rasmussen M.D."/>
            <person name="Robinson J."/>
            <person name="Stark A."/>
            <person name="Vilella A.J."/>
            <person name="Wen J."/>
            <person name="Xie X."/>
            <person name="Zody M.C."/>
            <person name="Baldwin J."/>
            <person name="Bloom T."/>
            <person name="Chin C.W."/>
            <person name="Heiman D."/>
            <person name="Nicol R."/>
            <person name="Nusbaum C."/>
            <person name="Young S."/>
            <person name="Wilkinson J."/>
            <person name="Worley K.C."/>
            <person name="Kovar C.L."/>
            <person name="Muzny D.M."/>
            <person name="Gibbs R.A."/>
            <person name="Cree A."/>
            <person name="Dihn H.H."/>
            <person name="Fowler G."/>
            <person name="Jhangiani S."/>
            <person name="Joshi V."/>
            <person name="Lee S."/>
            <person name="Lewis L.R."/>
            <person name="Nazareth L.V."/>
            <person name="Okwuonu G."/>
            <person name="Santibanez J."/>
            <person name="Warren W.C."/>
            <person name="Mardis E.R."/>
            <person name="Weinstock G.M."/>
            <person name="Wilson R.K."/>
            <person name="Delehaunty K."/>
            <person name="Dooling D."/>
            <person name="Fronik C."/>
            <person name="Fulton L."/>
            <person name="Fulton B."/>
            <person name="Graves T."/>
            <person name="Minx P."/>
            <person name="Sodergren E."/>
            <person name="Birney E."/>
            <person name="Margulies E.H."/>
            <person name="Herrero J."/>
            <person name="Green E.D."/>
            <person name="Haussler D."/>
            <person name="Siepel A."/>
            <person name="Goldman N."/>
            <person name="Pollard K.S."/>
            <person name="Pedersen J.S."/>
            <person name="Lander E.S."/>
            <person name="Kellis M."/>
        </authorList>
    </citation>
    <scope>NUCLEOTIDE SEQUENCE [LARGE SCALE GENOMIC DNA]</scope>
    <source>
        <strain evidence="8">Thorbecke</strain>
    </source>
</reference>